<name>A0A1T4XEW3_9FIRM</name>
<dbReference type="GeneID" id="93338217"/>
<dbReference type="OrthoDB" id="1937848at2"/>
<dbReference type="RefSeq" id="WP_078784677.1">
    <property type="nucleotide sequence ID" value="NZ_FUYF01000009.1"/>
</dbReference>
<proteinExistence type="predicted"/>
<keyword evidence="3" id="KW-1185">Reference proteome</keyword>
<dbReference type="STRING" id="745368.SAMN02745178_01761"/>
<gene>
    <name evidence="2" type="ORF">SAMN02745178_01761</name>
</gene>
<reference evidence="2 3" key="1">
    <citation type="submission" date="2017-02" db="EMBL/GenBank/DDBJ databases">
        <authorList>
            <person name="Peterson S.W."/>
        </authorList>
    </citation>
    <scope>NUCLEOTIDE SEQUENCE [LARGE SCALE GENOMIC DNA]</scope>
    <source>
        <strain evidence="2 3">ATCC 27749</strain>
    </source>
</reference>
<evidence type="ECO:0000313" key="2">
    <source>
        <dbReference type="EMBL" id="SKA87728.1"/>
    </source>
</evidence>
<dbReference type="Proteomes" id="UP000190286">
    <property type="component" value="Unassembled WGS sequence"/>
</dbReference>
<protein>
    <submittedName>
        <fullName evidence="2">Uncharacterized protein</fullName>
    </submittedName>
</protein>
<evidence type="ECO:0000256" key="1">
    <source>
        <dbReference type="SAM" id="MobiDB-lite"/>
    </source>
</evidence>
<dbReference type="EMBL" id="FUYF01000009">
    <property type="protein sequence ID" value="SKA87728.1"/>
    <property type="molecule type" value="Genomic_DNA"/>
</dbReference>
<accession>A0A1T4XEW3</accession>
<feature type="region of interest" description="Disordered" evidence="1">
    <location>
        <begin position="26"/>
        <end position="46"/>
    </location>
</feature>
<organism evidence="2 3">
    <name type="scientific">Gemmiger formicilis</name>
    <dbReference type="NCBI Taxonomy" id="745368"/>
    <lineage>
        <taxon>Bacteria</taxon>
        <taxon>Bacillati</taxon>
        <taxon>Bacillota</taxon>
        <taxon>Clostridia</taxon>
        <taxon>Eubacteriales</taxon>
        <taxon>Gemmiger</taxon>
    </lineage>
</organism>
<evidence type="ECO:0000313" key="3">
    <source>
        <dbReference type="Proteomes" id="UP000190286"/>
    </source>
</evidence>
<dbReference type="AlphaFoldDB" id="A0A1T4XEW3"/>
<feature type="compositionally biased region" description="Basic and acidic residues" evidence="1">
    <location>
        <begin position="35"/>
        <end position="46"/>
    </location>
</feature>
<sequence>MFRKLREALKKQHYRVHSDDVALPEVHTGQVTHGDAPETPEKHKSINYENVAIPEVHIPKKKP</sequence>